<keyword evidence="1" id="KW-0315">Glutamine amidotransferase</keyword>
<dbReference type="CDD" id="cd01743">
    <property type="entry name" value="GATase1_Anthranilate_Synthase"/>
    <property type="match status" value="1"/>
</dbReference>
<feature type="domain" description="Glutamine amidotransferase" evidence="2">
    <location>
        <begin position="3"/>
        <end position="186"/>
    </location>
</feature>
<proteinExistence type="predicted"/>
<evidence type="ECO:0000313" key="4">
    <source>
        <dbReference type="Proteomes" id="UP001500740"/>
    </source>
</evidence>
<comment type="caution">
    <text evidence="3">The sequence shown here is derived from an EMBL/GenBank/DDBJ whole genome shotgun (WGS) entry which is preliminary data.</text>
</comment>
<dbReference type="Proteomes" id="UP001500740">
    <property type="component" value="Unassembled WGS sequence"/>
</dbReference>
<dbReference type="Gene3D" id="3.40.50.880">
    <property type="match status" value="1"/>
</dbReference>
<accession>A0ABN0ZLE1</accession>
<dbReference type="SUPFAM" id="SSF52317">
    <property type="entry name" value="Class I glutamine amidotransferase-like"/>
    <property type="match status" value="1"/>
</dbReference>
<sequence length="203" mass="23509">MILLIDHYDSFTYNLYQYLEECDESVIVRRHDQITRQEIEQMNVAAIVLSPGPGKPKDYPNSIKMIKDFYQEIPILGICLGHQMIGLAFGAEVKQAKTIMHGKRSLILHKGYGLFEYMSQPLEMMRYHSLVINEQTLPPYFKRLAIAMDDRELMAIQHDQHPLFGVQFHPESIGSKEGKNLLKRFINLMRKETNNATLPSKIT</sequence>
<protein>
    <submittedName>
        <fullName evidence="3">Aminodeoxychorismate/anthranilate synthase component II</fullName>
    </submittedName>
</protein>
<dbReference type="InterPro" id="IPR017926">
    <property type="entry name" value="GATASE"/>
</dbReference>
<evidence type="ECO:0000259" key="2">
    <source>
        <dbReference type="Pfam" id="PF00117"/>
    </source>
</evidence>
<dbReference type="EMBL" id="BAAACZ010000003">
    <property type="protein sequence ID" value="GAA0451724.1"/>
    <property type="molecule type" value="Genomic_DNA"/>
</dbReference>
<dbReference type="Pfam" id="PF00117">
    <property type="entry name" value="GATase"/>
    <property type="match status" value="1"/>
</dbReference>
<organism evidence="3 4">
    <name type="scientific">Alkalibacillus silvisoli</name>
    <dbReference type="NCBI Taxonomy" id="392823"/>
    <lineage>
        <taxon>Bacteria</taxon>
        <taxon>Bacillati</taxon>
        <taxon>Bacillota</taxon>
        <taxon>Bacilli</taxon>
        <taxon>Bacillales</taxon>
        <taxon>Bacillaceae</taxon>
        <taxon>Alkalibacillus</taxon>
    </lineage>
</organism>
<dbReference type="PRINTS" id="PR00099">
    <property type="entry name" value="CPSGATASE"/>
</dbReference>
<dbReference type="PANTHER" id="PTHR43418:SF4">
    <property type="entry name" value="MULTIFUNCTIONAL TRYPTOPHAN BIOSYNTHESIS PROTEIN"/>
    <property type="match status" value="1"/>
</dbReference>
<name>A0ABN0ZLE1_9BACI</name>
<dbReference type="PROSITE" id="PS51273">
    <property type="entry name" value="GATASE_TYPE_1"/>
    <property type="match status" value="1"/>
</dbReference>
<dbReference type="RefSeq" id="WP_343781293.1">
    <property type="nucleotide sequence ID" value="NZ_BAAACZ010000003.1"/>
</dbReference>
<evidence type="ECO:0000256" key="1">
    <source>
        <dbReference type="ARBA" id="ARBA00022962"/>
    </source>
</evidence>
<dbReference type="PRINTS" id="PR00096">
    <property type="entry name" value="GATASE"/>
</dbReference>
<keyword evidence="4" id="KW-1185">Reference proteome</keyword>
<dbReference type="PANTHER" id="PTHR43418">
    <property type="entry name" value="MULTIFUNCTIONAL TRYPTOPHAN BIOSYNTHESIS PROTEIN-RELATED"/>
    <property type="match status" value="1"/>
</dbReference>
<dbReference type="NCBIfam" id="TIGR00566">
    <property type="entry name" value="trpG_papA"/>
    <property type="match status" value="1"/>
</dbReference>
<dbReference type="InterPro" id="IPR006221">
    <property type="entry name" value="TrpG/PapA_dom"/>
</dbReference>
<dbReference type="PRINTS" id="PR00097">
    <property type="entry name" value="ANTSNTHASEII"/>
</dbReference>
<gene>
    <name evidence="3" type="ORF">GCM10008935_02850</name>
</gene>
<evidence type="ECO:0000313" key="3">
    <source>
        <dbReference type="EMBL" id="GAA0451724.1"/>
    </source>
</evidence>
<dbReference type="InterPro" id="IPR050472">
    <property type="entry name" value="Anth_synth/Amidotransfase"/>
</dbReference>
<reference evidence="3 4" key="1">
    <citation type="journal article" date="2019" name="Int. J. Syst. Evol. Microbiol.">
        <title>The Global Catalogue of Microorganisms (GCM) 10K type strain sequencing project: providing services to taxonomists for standard genome sequencing and annotation.</title>
        <authorList>
            <consortium name="The Broad Institute Genomics Platform"/>
            <consortium name="The Broad Institute Genome Sequencing Center for Infectious Disease"/>
            <person name="Wu L."/>
            <person name="Ma J."/>
        </authorList>
    </citation>
    <scope>NUCLEOTIDE SEQUENCE [LARGE SCALE GENOMIC DNA]</scope>
    <source>
        <strain evidence="3 4">JCM 14193</strain>
    </source>
</reference>
<dbReference type="InterPro" id="IPR029062">
    <property type="entry name" value="Class_I_gatase-like"/>
</dbReference>